<dbReference type="Proteomes" id="UP001472677">
    <property type="component" value="Unassembled WGS sequence"/>
</dbReference>
<dbReference type="EMBL" id="JBBPBM010000023">
    <property type="protein sequence ID" value="KAK8546603.1"/>
    <property type="molecule type" value="Genomic_DNA"/>
</dbReference>
<proteinExistence type="predicted"/>
<evidence type="ECO:0000313" key="2">
    <source>
        <dbReference type="EMBL" id="KAK8546603.1"/>
    </source>
</evidence>
<evidence type="ECO:0000313" key="3">
    <source>
        <dbReference type="Proteomes" id="UP001472677"/>
    </source>
</evidence>
<gene>
    <name evidence="2" type="ORF">V6N12_027379</name>
</gene>
<sequence length="143" mass="15852">MRTIYTTKDIPFNWDNSLRAPIRQKSTPTRPWLREDAESGVPIPKKEMGNSLDPSHSGTLSRYVDPAMGCEGDKSLPVMDEVMGSENEDSPLEHTDGLKRPQISSSPKTFSPIGDMGVVTREFSQTQSNMISTGLDIRASRKP</sequence>
<name>A0ABR2DW89_9ROSI</name>
<reference evidence="2 3" key="1">
    <citation type="journal article" date="2024" name="G3 (Bethesda)">
        <title>Genome assembly of Hibiscus sabdariffa L. provides insights into metabolisms of medicinal natural products.</title>
        <authorList>
            <person name="Kim T."/>
        </authorList>
    </citation>
    <scope>NUCLEOTIDE SEQUENCE [LARGE SCALE GENOMIC DNA]</scope>
    <source>
        <strain evidence="2">TK-2024</strain>
        <tissue evidence="2">Old leaves</tissue>
    </source>
</reference>
<organism evidence="2 3">
    <name type="scientific">Hibiscus sabdariffa</name>
    <name type="common">roselle</name>
    <dbReference type="NCBI Taxonomy" id="183260"/>
    <lineage>
        <taxon>Eukaryota</taxon>
        <taxon>Viridiplantae</taxon>
        <taxon>Streptophyta</taxon>
        <taxon>Embryophyta</taxon>
        <taxon>Tracheophyta</taxon>
        <taxon>Spermatophyta</taxon>
        <taxon>Magnoliopsida</taxon>
        <taxon>eudicotyledons</taxon>
        <taxon>Gunneridae</taxon>
        <taxon>Pentapetalae</taxon>
        <taxon>rosids</taxon>
        <taxon>malvids</taxon>
        <taxon>Malvales</taxon>
        <taxon>Malvaceae</taxon>
        <taxon>Malvoideae</taxon>
        <taxon>Hibiscus</taxon>
    </lineage>
</organism>
<evidence type="ECO:0000256" key="1">
    <source>
        <dbReference type="SAM" id="MobiDB-lite"/>
    </source>
</evidence>
<feature type="region of interest" description="Disordered" evidence="1">
    <location>
        <begin position="21"/>
        <end position="115"/>
    </location>
</feature>
<accession>A0ABR2DW89</accession>
<keyword evidence="3" id="KW-1185">Reference proteome</keyword>
<protein>
    <submittedName>
        <fullName evidence="2">Uncharacterized protein</fullName>
    </submittedName>
</protein>
<comment type="caution">
    <text evidence="2">The sequence shown here is derived from an EMBL/GenBank/DDBJ whole genome shotgun (WGS) entry which is preliminary data.</text>
</comment>